<dbReference type="InterPro" id="IPR051813">
    <property type="entry name" value="HepT_RNase_toxin"/>
</dbReference>
<keyword evidence="4" id="KW-0547">Nucleotide-binding</keyword>
<name>A0ABT8MCN5_9EURY</name>
<protein>
    <submittedName>
        <fullName evidence="6">DUF86 domain-containing protein</fullName>
    </submittedName>
</protein>
<keyword evidence="1" id="KW-0597">Phosphoprotein</keyword>
<keyword evidence="3" id="KW-0540">Nuclease</keyword>
<dbReference type="PANTHER" id="PTHR34139:SF1">
    <property type="entry name" value="RNASE MJ1380-RELATED"/>
    <property type="match status" value="1"/>
</dbReference>
<dbReference type="EMBL" id="VCYH01000009">
    <property type="protein sequence ID" value="MDN7025697.1"/>
    <property type="molecule type" value="Genomic_DNA"/>
</dbReference>
<keyword evidence="5" id="KW-0378">Hydrolase</keyword>
<dbReference type="Proteomes" id="UP001168338">
    <property type="component" value="Unassembled WGS sequence"/>
</dbReference>
<dbReference type="Pfam" id="PF01934">
    <property type="entry name" value="HepT-like"/>
    <property type="match status" value="1"/>
</dbReference>
<evidence type="ECO:0000313" key="7">
    <source>
        <dbReference type="Proteomes" id="UP001168338"/>
    </source>
</evidence>
<evidence type="ECO:0000256" key="4">
    <source>
        <dbReference type="ARBA" id="ARBA00022741"/>
    </source>
</evidence>
<gene>
    <name evidence="6" type="ORF">FGU65_12520</name>
</gene>
<dbReference type="InterPro" id="IPR008201">
    <property type="entry name" value="HepT-like"/>
</dbReference>
<dbReference type="RefSeq" id="WP_301664883.1">
    <property type="nucleotide sequence ID" value="NZ_VCYH01000009.1"/>
</dbReference>
<evidence type="ECO:0000313" key="6">
    <source>
        <dbReference type="EMBL" id="MDN7025697.1"/>
    </source>
</evidence>
<comment type="caution">
    <text evidence="6">The sequence shown here is derived from an EMBL/GenBank/DDBJ whole genome shotgun (WGS) entry which is preliminary data.</text>
</comment>
<reference evidence="6" key="1">
    <citation type="submission" date="2019-05" db="EMBL/GenBank/DDBJ databases">
        <title>Methanoculleus sp. FWC-SCC1, a methanogenic archaeon isolated from deep marine cold seep.</title>
        <authorList>
            <person name="Chen Y.-W."/>
            <person name="Chen S.-C."/>
            <person name="Teng N.-H."/>
            <person name="Lai M.-C."/>
        </authorList>
    </citation>
    <scope>NUCLEOTIDE SEQUENCE</scope>
    <source>
        <strain evidence="6">FWC-SCC1</strain>
    </source>
</reference>
<dbReference type="PANTHER" id="PTHR34139">
    <property type="entry name" value="UPF0331 PROTEIN MJ0127"/>
    <property type="match status" value="1"/>
</dbReference>
<keyword evidence="7" id="KW-1185">Reference proteome</keyword>
<sequence>MLEALERIEEYTEGFSQEEFVRDQKTIDAVIRNLEILGEACGQIPEEIRSRYPLVPWKRIVGLRNVVLHRYFGVDLETVWFIIKNQIPPLKADLRTIRDDTGQPGKAEP</sequence>
<evidence type="ECO:0000256" key="1">
    <source>
        <dbReference type="ARBA" id="ARBA00022553"/>
    </source>
</evidence>
<accession>A0ABT8MCN5</accession>
<proteinExistence type="predicted"/>
<organism evidence="6 7">
    <name type="scientific">Methanoculleus frigidifontis</name>
    <dbReference type="NCBI Taxonomy" id="2584085"/>
    <lineage>
        <taxon>Archaea</taxon>
        <taxon>Methanobacteriati</taxon>
        <taxon>Methanobacteriota</taxon>
        <taxon>Stenosarchaea group</taxon>
        <taxon>Methanomicrobia</taxon>
        <taxon>Methanomicrobiales</taxon>
        <taxon>Methanomicrobiaceae</taxon>
        <taxon>Methanoculleus</taxon>
    </lineage>
</organism>
<evidence type="ECO:0000256" key="2">
    <source>
        <dbReference type="ARBA" id="ARBA00022649"/>
    </source>
</evidence>
<keyword evidence="2" id="KW-1277">Toxin-antitoxin system</keyword>
<evidence type="ECO:0000256" key="3">
    <source>
        <dbReference type="ARBA" id="ARBA00022722"/>
    </source>
</evidence>
<evidence type="ECO:0000256" key="5">
    <source>
        <dbReference type="ARBA" id="ARBA00022801"/>
    </source>
</evidence>